<sequence>MHGDGRLRRIDNNDCLGSVGIGNLHHRFTRMVGVFVDIFPRAHADPLARAGVDGFGIFHLHHIGYRMDDGNNRLTTAADKIDIVLIQIFLQIIRWGNLRADAGRG</sequence>
<accession>A0A645HCZ8</accession>
<dbReference type="AlphaFoldDB" id="A0A645HCZ8"/>
<reference evidence="1" key="1">
    <citation type="submission" date="2019-08" db="EMBL/GenBank/DDBJ databases">
        <authorList>
            <person name="Kucharzyk K."/>
            <person name="Murdoch R.W."/>
            <person name="Higgins S."/>
            <person name="Loffler F."/>
        </authorList>
    </citation>
    <scope>NUCLEOTIDE SEQUENCE</scope>
</reference>
<evidence type="ECO:0000313" key="1">
    <source>
        <dbReference type="EMBL" id="MPN36600.1"/>
    </source>
</evidence>
<dbReference type="EMBL" id="VSSQ01090816">
    <property type="protein sequence ID" value="MPN36600.1"/>
    <property type="molecule type" value="Genomic_DNA"/>
</dbReference>
<comment type="caution">
    <text evidence="1">The sequence shown here is derived from an EMBL/GenBank/DDBJ whole genome shotgun (WGS) entry which is preliminary data.</text>
</comment>
<proteinExistence type="predicted"/>
<gene>
    <name evidence="1" type="ORF">SDC9_184110</name>
</gene>
<organism evidence="1">
    <name type="scientific">bioreactor metagenome</name>
    <dbReference type="NCBI Taxonomy" id="1076179"/>
    <lineage>
        <taxon>unclassified sequences</taxon>
        <taxon>metagenomes</taxon>
        <taxon>ecological metagenomes</taxon>
    </lineage>
</organism>
<protein>
    <submittedName>
        <fullName evidence="1">Uncharacterized protein</fullName>
    </submittedName>
</protein>
<name>A0A645HCZ8_9ZZZZ</name>